<reference evidence="1 2" key="1">
    <citation type="submission" date="2017-11" db="EMBL/GenBank/DDBJ databases">
        <title>Complete genome sequence of Herbaspirillum rubrisubalbicans DSM 11543.</title>
        <authorList>
            <person name="Chen M."/>
            <person name="An Q."/>
        </authorList>
    </citation>
    <scope>NUCLEOTIDE SEQUENCE [LARGE SCALE GENOMIC DNA]</scope>
    <source>
        <strain evidence="1 2">DSM 11543</strain>
    </source>
</reference>
<dbReference type="Proteomes" id="UP000269199">
    <property type="component" value="Chromosome"/>
</dbReference>
<dbReference type="EMBL" id="CP024996">
    <property type="protein sequence ID" value="AYR22518.1"/>
    <property type="molecule type" value="Genomic_DNA"/>
</dbReference>
<evidence type="ECO:0000313" key="2">
    <source>
        <dbReference type="Proteomes" id="UP000269199"/>
    </source>
</evidence>
<protein>
    <submittedName>
        <fullName evidence="1">Uncharacterized protein</fullName>
    </submittedName>
</protein>
<gene>
    <name evidence="1" type="ORF">RC54_01230</name>
</gene>
<name>A0AAD0U4A6_9BURK</name>
<evidence type="ECO:0000313" key="1">
    <source>
        <dbReference type="EMBL" id="AYR22518.1"/>
    </source>
</evidence>
<dbReference type="AlphaFoldDB" id="A0AAD0U4A6"/>
<accession>A0AAD0U4A6</accession>
<sequence>MAEISFVVDGRSMAGCTKQIFFIVGRLEQLLLINETFLAFCMARSRWQHRFRNSPVWLQPLCGGRCQTFLKLRRGAC</sequence>
<organism evidence="1 2">
    <name type="scientific">Herbaspirillum rubrisubalbicans</name>
    <dbReference type="NCBI Taxonomy" id="80842"/>
    <lineage>
        <taxon>Bacteria</taxon>
        <taxon>Pseudomonadati</taxon>
        <taxon>Pseudomonadota</taxon>
        <taxon>Betaproteobacteria</taxon>
        <taxon>Burkholderiales</taxon>
        <taxon>Oxalobacteraceae</taxon>
        <taxon>Herbaspirillum</taxon>
    </lineage>
</organism>
<proteinExistence type="predicted"/>